<dbReference type="Pfam" id="PF01225">
    <property type="entry name" value="Mur_ligase"/>
    <property type="match status" value="1"/>
</dbReference>
<dbReference type="SUPFAM" id="SSF53244">
    <property type="entry name" value="MurD-like peptide ligases, peptide-binding domain"/>
    <property type="match status" value="1"/>
</dbReference>
<feature type="modified residue" description="N6-carboxylysine" evidence="8">
    <location>
        <position position="223"/>
    </location>
</feature>
<evidence type="ECO:0000256" key="3">
    <source>
        <dbReference type="ARBA" id="ARBA00022618"/>
    </source>
</evidence>
<dbReference type="PANTHER" id="PTHR23135">
    <property type="entry name" value="MUR LIGASE FAMILY MEMBER"/>
    <property type="match status" value="1"/>
</dbReference>
<feature type="binding site" evidence="8">
    <location>
        <begin position="156"/>
        <end position="157"/>
    </location>
    <ligand>
        <name>UDP-N-acetyl-alpha-D-muramoyl-L-alanyl-D-glutamate</name>
        <dbReference type="ChEBI" id="CHEBI:83900"/>
    </ligand>
</feature>
<dbReference type="AlphaFoldDB" id="A0A0B5QMM6"/>
<feature type="domain" description="Mur ligase N-terminal catalytic" evidence="10">
    <location>
        <begin position="25"/>
        <end position="97"/>
    </location>
</feature>
<dbReference type="Gene3D" id="3.40.1190.10">
    <property type="entry name" value="Mur-like, catalytic domain"/>
    <property type="match status" value="1"/>
</dbReference>
<keyword evidence="8" id="KW-0963">Cytoplasm</keyword>
<comment type="caution">
    <text evidence="8">Lacks conserved residue(s) required for the propagation of feature annotation.</text>
</comment>
<dbReference type="GO" id="GO:0005524">
    <property type="term" value="F:ATP binding"/>
    <property type="evidence" value="ECO:0007669"/>
    <property type="project" value="UniProtKB-UniRule"/>
</dbReference>
<dbReference type="InterPro" id="IPR000713">
    <property type="entry name" value="Mur_ligase_N"/>
</dbReference>
<dbReference type="Gene3D" id="3.40.1390.10">
    <property type="entry name" value="MurE/MurF, N-terminal domain"/>
    <property type="match status" value="1"/>
</dbReference>
<feature type="binding site" evidence="8">
    <location>
        <position position="466"/>
    </location>
    <ligand>
        <name>meso-2,6-diaminopimelate</name>
        <dbReference type="ChEBI" id="CHEBI:57791"/>
    </ligand>
</feature>
<keyword evidence="4 8" id="KW-0133">Cell shape</keyword>
<dbReference type="SUPFAM" id="SSF63418">
    <property type="entry name" value="MurE/MurF N-terminal domain"/>
    <property type="match status" value="1"/>
</dbReference>
<evidence type="ECO:0000256" key="8">
    <source>
        <dbReference type="HAMAP-Rule" id="MF_00208"/>
    </source>
</evidence>
<dbReference type="InterPro" id="IPR005761">
    <property type="entry name" value="UDP-N-AcMur-Glu-dNH2Pim_ligase"/>
</dbReference>
<dbReference type="OrthoDB" id="9800958at2"/>
<dbReference type="EC" id="6.3.2.13" evidence="8"/>
<feature type="binding site" evidence="8">
    <location>
        <position position="462"/>
    </location>
    <ligand>
        <name>meso-2,6-diaminopimelate</name>
        <dbReference type="ChEBI" id="CHEBI:57791"/>
    </ligand>
</feature>
<keyword evidence="6 8" id="KW-0131">Cell cycle</keyword>
<dbReference type="InterPro" id="IPR013221">
    <property type="entry name" value="Mur_ligase_cen"/>
</dbReference>
<keyword evidence="8" id="KW-0460">Magnesium</keyword>
<evidence type="ECO:0000256" key="4">
    <source>
        <dbReference type="ARBA" id="ARBA00022960"/>
    </source>
</evidence>
<comment type="subcellular location">
    <subcellularLocation>
        <location evidence="8 9">Cytoplasm</location>
    </subcellularLocation>
</comment>
<feature type="short sequence motif" description="Meso-diaminopimelate recognition motif" evidence="8">
    <location>
        <begin position="410"/>
        <end position="413"/>
    </location>
</feature>
<keyword evidence="5 8" id="KW-0573">Peptidoglycan synthesis</keyword>
<dbReference type="UniPathway" id="UPA00219"/>
<keyword evidence="7 8" id="KW-0961">Cell wall biogenesis/degradation</keyword>
<sequence length="489" mass="54890">MKLYNLLKDSDYEIISGSVDIDARSVSYDSRKVKGDSVFICIKGANADGHDYIDEAIKSGALAIVIQEEIKINNENITVIKVRNTKLALASIANMFYNEPSKEINLVGVTGTNGKTTVIHYIKDILESYKKRTAIIGTLGYESNKEKASIQKVNPTTPESLELQGLFREFINKGAENIIMEVTSSALARQRVEYCDFNVGVFTNLSQDHLEEHGTMENYKNEKIKLFEKCELGVINIDDGIAEEIIEKASCKILTYGINKEADIRATEIRYRSDSIIFKIKFRDIKWRWWCITDVKVNIPGKVTVYNVLAAIGACIGLGMDMGDVISCLSNLKHVPGRLEMVKNNSNKNVIVDYAHTPDALERLLMMARETTKGKLITVFGCGGDRDKSKRKVMGMAAGILSDYCIITSDNPRTEDPIKIIEDIEEGMEVINSTYEKIVDRKKAIEKGLKLLKEDDLLIIAGKGHEDYQIIGKDKIYFDDREIVRRALG</sequence>
<protein>
    <recommendedName>
        <fullName evidence="8">UDP-N-acetylmuramoyl-L-alanyl-D-glutamate--2,6-diaminopimelate ligase</fullName>
        <ecNumber evidence="8">6.3.2.13</ecNumber>
    </recommendedName>
    <alternativeName>
        <fullName evidence="8">Meso-A2pm-adding enzyme</fullName>
    </alternativeName>
    <alternativeName>
        <fullName evidence="8">Meso-diaminopimelate-adding enzyme</fullName>
    </alternativeName>
    <alternativeName>
        <fullName evidence="8">UDP-MurNAc-L-Ala-D-Glu:meso-diaminopimelate ligase</fullName>
    </alternativeName>
    <alternativeName>
        <fullName evidence="8">UDP-MurNAc-tripeptide synthetase</fullName>
    </alternativeName>
    <alternativeName>
        <fullName evidence="8">UDP-N-acetylmuramyl-tripeptide synthetase</fullName>
    </alternativeName>
</protein>
<feature type="domain" description="Mur ligase central" evidence="12">
    <location>
        <begin position="109"/>
        <end position="314"/>
    </location>
</feature>
<comment type="cofactor">
    <cofactor evidence="8">
        <name>Mg(2+)</name>
        <dbReference type="ChEBI" id="CHEBI:18420"/>
    </cofactor>
</comment>
<feature type="binding site" evidence="8">
    <location>
        <position position="386"/>
    </location>
    <ligand>
        <name>meso-2,6-diaminopimelate</name>
        <dbReference type="ChEBI" id="CHEBI:57791"/>
    </ligand>
</feature>
<feature type="binding site" evidence="8">
    <location>
        <position position="30"/>
    </location>
    <ligand>
        <name>UDP-N-acetyl-alpha-D-muramoyl-L-alanyl-D-glutamate</name>
        <dbReference type="ChEBI" id="CHEBI:83900"/>
    </ligand>
</feature>
<dbReference type="GO" id="GO:0005737">
    <property type="term" value="C:cytoplasm"/>
    <property type="evidence" value="ECO:0007669"/>
    <property type="project" value="UniProtKB-SubCell"/>
</dbReference>
<evidence type="ECO:0000256" key="6">
    <source>
        <dbReference type="ARBA" id="ARBA00023306"/>
    </source>
</evidence>
<comment type="catalytic activity">
    <reaction evidence="8">
        <text>UDP-N-acetyl-alpha-D-muramoyl-L-alanyl-D-glutamate + meso-2,6-diaminopimelate + ATP = UDP-N-acetyl-alpha-D-muramoyl-L-alanyl-gamma-D-glutamyl-meso-2,6-diaminopimelate + ADP + phosphate + H(+)</text>
        <dbReference type="Rhea" id="RHEA:23676"/>
        <dbReference type="ChEBI" id="CHEBI:15378"/>
        <dbReference type="ChEBI" id="CHEBI:30616"/>
        <dbReference type="ChEBI" id="CHEBI:43474"/>
        <dbReference type="ChEBI" id="CHEBI:57791"/>
        <dbReference type="ChEBI" id="CHEBI:83900"/>
        <dbReference type="ChEBI" id="CHEBI:83905"/>
        <dbReference type="ChEBI" id="CHEBI:456216"/>
        <dbReference type="EC" id="6.3.2.13"/>
    </reaction>
</comment>
<dbReference type="SUPFAM" id="SSF53623">
    <property type="entry name" value="MurD-like peptide ligases, catalytic domain"/>
    <property type="match status" value="1"/>
</dbReference>
<dbReference type="InterPro" id="IPR036565">
    <property type="entry name" value="Mur-like_cat_sf"/>
</dbReference>
<evidence type="ECO:0000259" key="11">
    <source>
        <dbReference type="Pfam" id="PF02875"/>
    </source>
</evidence>
<comment type="function">
    <text evidence="8">Catalyzes the addition of meso-diaminopimelic acid to the nucleotide precursor UDP-N-acetylmuramoyl-L-alanyl-D-glutamate (UMAG) in the biosynthesis of bacterial cell-wall peptidoglycan.</text>
</comment>
<dbReference type="STRING" id="1520.LF65_01441"/>
<name>A0A0B5QMM6_CLOBE</name>
<evidence type="ECO:0000259" key="12">
    <source>
        <dbReference type="Pfam" id="PF08245"/>
    </source>
</evidence>
<dbReference type="InterPro" id="IPR035911">
    <property type="entry name" value="MurE/MurF_N"/>
</dbReference>
<evidence type="ECO:0000256" key="5">
    <source>
        <dbReference type="ARBA" id="ARBA00022984"/>
    </source>
</evidence>
<dbReference type="GO" id="GO:0071555">
    <property type="term" value="P:cell wall organization"/>
    <property type="evidence" value="ECO:0007669"/>
    <property type="project" value="UniProtKB-KW"/>
</dbReference>
<evidence type="ECO:0000259" key="10">
    <source>
        <dbReference type="Pfam" id="PF01225"/>
    </source>
</evidence>
<dbReference type="HAMAP" id="MF_00208">
    <property type="entry name" value="MurE"/>
    <property type="match status" value="1"/>
</dbReference>
<comment type="pathway">
    <text evidence="1 8 9">Cell wall biogenesis; peptidoglycan biosynthesis.</text>
</comment>
<dbReference type="GO" id="GO:0051301">
    <property type="term" value="P:cell division"/>
    <property type="evidence" value="ECO:0007669"/>
    <property type="project" value="UniProtKB-KW"/>
</dbReference>
<dbReference type="Gene3D" id="3.90.190.20">
    <property type="entry name" value="Mur ligase, C-terminal domain"/>
    <property type="match status" value="1"/>
</dbReference>
<dbReference type="GO" id="GO:0000287">
    <property type="term" value="F:magnesium ion binding"/>
    <property type="evidence" value="ECO:0007669"/>
    <property type="project" value="UniProtKB-UniRule"/>
</dbReference>
<dbReference type="KEGG" id="cbei:LF65_01441"/>
<dbReference type="Pfam" id="PF08245">
    <property type="entry name" value="Mur_ligase_M"/>
    <property type="match status" value="1"/>
</dbReference>
<feature type="binding site" evidence="8">
    <location>
        <position position="191"/>
    </location>
    <ligand>
        <name>UDP-N-acetyl-alpha-D-muramoyl-L-alanyl-D-glutamate</name>
        <dbReference type="ChEBI" id="CHEBI:83900"/>
    </ligand>
</feature>
<keyword evidence="8 13" id="KW-0436">Ligase</keyword>
<evidence type="ECO:0000256" key="7">
    <source>
        <dbReference type="ARBA" id="ARBA00023316"/>
    </source>
</evidence>
<dbReference type="Proteomes" id="UP000031866">
    <property type="component" value="Chromosome"/>
</dbReference>
<reference evidence="14" key="1">
    <citation type="submission" date="2014-12" db="EMBL/GenBank/DDBJ databases">
        <title>Genome sequence of Clostridium beijerinckii strain 59B.</title>
        <authorList>
            <person name="Little G.T."/>
            <person name="Minton N.P."/>
        </authorList>
    </citation>
    <scope>NUCLEOTIDE SEQUENCE [LARGE SCALE GENOMIC DNA]</scope>
    <source>
        <strain evidence="14">59B</strain>
    </source>
</reference>
<evidence type="ECO:0000313" key="13">
    <source>
        <dbReference type="EMBL" id="AJG98053.1"/>
    </source>
</evidence>
<evidence type="ECO:0000256" key="1">
    <source>
        <dbReference type="ARBA" id="ARBA00004752"/>
    </source>
</evidence>
<dbReference type="NCBIfam" id="TIGR01085">
    <property type="entry name" value="murE"/>
    <property type="match status" value="1"/>
</dbReference>
<feature type="binding site" evidence="8">
    <location>
        <position position="183"/>
    </location>
    <ligand>
        <name>UDP-N-acetyl-alpha-D-muramoyl-L-alanyl-D-glutamate</name>
        <dbReference type="ChEBI" id="CHEBI:83900"/>
    </ligand>
</feature>
<feature type="domain" description="Mur ligase C-terminal" evidence="11">
    <location>
        <begin position="337"/>
        <end position="464"/>
    </location>
</feature>
<dbReference type="GO" id="GO:0008360">
    <property type="term" value="P:regulation of cell shape"/>
    <property type="evidence" value="ECO:0007669"/>
    <property type="project" value="UniProtKB-KW"/>
</dbReference>
<dbReference type="NCBIfam" id="NF001126">
    <property type="entry name" value="PRK00139.1-4"/>
    <property type="match status" value="1"/>
</dbReference>
<dbReference type="RefSeq" id="WP_041895167.1">
    <property type="nucleotide sequence ID" value="NZ_CP010086.2"/>
</dbReference>
<evidence type="ECO:0000256" key="9">
    <source>
        <dbReference type="RuleBase" id="RU004135"/>
    </source>
</evidence>
<keyword evidence="8" id="KW-0067">ATP-binding</keyword>
<feature type="binding site" evidence="8">
    <location>
        <position position="154"/>
    </location>
    <ligand>
        <name>UDP-N-acetyl-alpha-D-muramoyl-L-alanyl-D-glutamate</name>
        <dbReference type="ChEBI" id="CHEBI:83900"/>
    </ligand>
</feature>
<gene>
    <name evidence="8" type="primary">murE</name>
    <name evidence="13" type="ORF">LF65_01441</name>
</gene>
<proteinExistence type="inferred from homology"/>
<evidence type="ECO:0000256" key="2">
    <source>
        <dbReference type="ARBA" id="ARBA00005898"/>
    </source>
</evidence>
<dbReference type="PANTHER" id="PTHR23135:SF4">
    <property type="entry name" value="UDP-N-ACETYLMURAMOYL-L-ALANYL-D-GLUTAMATE--2,6-DIAMINOPIMELATE LIGASE MURE HOMOLOG, CHLOROPLASTIC"/>
    <property type="match status" value="1"/>
</dbReference>
<dbReference type="InterPro" id="IPR004101">
    <property type="entry name" value="Mur_ligase_C"/>
</dbReference>
<comment type="similarity">
    <text evidence="2 8">Belongs to the MurCDEF family. MurE subfamily.</text>
</comment>
<dbReference type="InterPro" id="IPR036615">
    <property type="entry name" value="Mur_ligase_C_dom_sf"/>
</dbReference>
<dbReference type="EMBL" id="CP010086">
    <property type="protein sequence ID" value="AJG98053.1"/>
    <property type="molecule type" value="Genomic_DNA"/>
</dbReference>
<evidence type="ECO:0000313" key="14">
    <source>
        <dbReference type="Proteomes" id="UP000031866"/>
    </source>
</evidence>
<dbReference type="GO" id="GO:0008765">
    <property type="term" value="F:UDP-N-acetylmuramoylalanyl-D-glutamate-2,6-diaminopimelate ligase activity"/>
    <property type="evidence" value="ECO:0007669"/>
    <property type="project" value="UniProtKB-UniRule"/>
</dbReference>
<dbReference type="GO" id="GO:0009252">
    <property type="term" value="P:peptidoglycan biosynthetic process"/>
    <property type="evidence" value="ECO:0007669"/>
    <property type="project" value="UniProtKB-UniRule"/>
</dbReference>
<feature type="binding site" evidence="8">
    <location>
        <begin position="410"/>
        <end position="413"/>
    </location>
    <ligand>
        <name>meso-2,6-diaminopimelate</name>
        <dbReference type="ChEBI" id="CHEBI:57791"/>
    </ligand>
</feature>
<comment type="PTM">
    <text evidence="8">Carboxylation is probably crucial for Mg(2+) binding and, consequently, for the gamma-phosphate positioning of ATP.</text>
</comment>
<dbReference type="Pfam" id="PF02875">
    <property type="entry name" value="Mur_ligase_C"/>
    <property type="match status" value="1"/>
</dbReference>
<feature type="binding site" evidence="8">
    <location>
        <begin position="111"/>
        <end position="117"/>
    </location>
    <ligand>
        <name>ATP</name>
        <dbReference type="ChEBI" id="CHEBI:30616"/>
    </ligand>
</feature>
<accession>A0A0B5QMM6</accession>
<keyword evidence="3 8" id="KW-0132">Cell division</keyword>
<keyword evidence="8" id="KW-0547">Nucleotide-binding</keyword>
<organism evidence="13 14">
    <name type="scientific">Clostridium beijerinckii</name>
    <name type="common">Clostridium MP</name>
    <dbReference type="NCBI Taxonomy" id="1520"/>
    <lineage>
        <taxon>Bacteria</taxon>
        <taxon>Bacillati</taxon>
        <taxon>Bacillota</taxon>
        <taxon>Clostridia</taxon>
        <taxon>Eubacteriales</taxon>
        <taxon>Clostridiaceae</taxon>
        <taxon>Clostridium</taxon>
    </lineage>
</organism>